<evidence type="ECO:0000256" key="3">
    <source>
        <dbReference type="ARBA" id="ARBA00022475"/>
    </source>
</evidence>
<dbReference type="EMBL" id="JAJBMB010000004">
    <property type="protein sequence ID" value="MCB5445729.1"/>
    <property type="molecule type" value="Genomic_DNA"/>
</dbReference>
<evidence type="ECO:0000256" key="2">
    <source>
        <dbReference type="ARBA" id="ARBA00007362"/>
    </source>
</evidence>
<protein>
    <submittedName>
        <fullName evidence="9">DMT family transporter</fullName>
    </submittedName>
    <submittedName>
        <fullName evidence="10">Putative DMT superfamily transporter inner membrane protein</fullName>
    </submittedName>
</protein>
<evidence type="ECO:0000256" key="4">
    <source>
        <dbReference type="ARBA" id="ARBA00022692"/>
    </source>
</evidence>
<reference evidence="10" key="1">
    <citation type="submission" date="2019-11" db="EMBL/GenBank/DDBJ databases">
        <authorList>
            <person name="Feng L."/>
        </authorList>
    </citation>
    <scope>NUCLEOTIDE SEQUENCE</scope>
    <source>
        <strain evidence="10">IbartlettiiLFYP30</strain>
    </source>
</reference>
<keyword evidence="11" id="KW-1185">Reference proteome</keyword>
<evidence type="ECO:0000256" key="5">
    <source>
        <dbReference type="ARBA" id="ARBA00022989"/>
    </source>
</evidence>
<keyword evidence="6 7" id="KW-0472">Membrane</keyword>
<dbReference type="EMBL" id="CACRUE010000033">
    <property type="protein sequence ID" value="VYU37162.1"/>
    <property type="molecule type" value="Genomic_DNA"/>
</dbReference>
<feature type="domain" description="EamA" evidence="8">
    <location>
        <begin position="147"/>
        <end position="279"/>
    </location>
</feature>
<feature type="domain" description="EamA" evidence="8">
    <location>
        <begin position="7"/>
        <end position="138"/>
    </location>
</feature>
<keyword evidence="3" id="KW-1003">Cell membrane</keyword>
<feature type="transmembrane region" description="Helical" evidence="7">
    <location>
        <begin position="96"/>
        <end position="115"/>
    </location>
</feature>
<dbReference type="InterPro" id="IPR051258">
    <property type="entry name" value="Diverse_Substrate_Transporter"/>
</dbReference>
<evidence type="ECO:0000259" key="8">
    <source>
        <dbReference type="Pfam" id="PF00892"/>
    </source>
</evidence>
<feature type="transmembrane region" description="Helical" evidence="7">
    <location>
        <begin position="36"/>
        <end position="55"/>
    </location>
</feature>
<dbReference type="Pfam" id="PF00892">
    <property type="entry name" value="EamA"/>
    <property type="match status" value="2"/>
</dbReference>
<dbReference type="SUPFAM" id="SSF103481">
    <property type="entry name" value="Multidrug resistance efflux transporter EmrE"/>
    <property type="match status" value="2"/>
</dbReference>
<evidence type="ECO:0000313" key="11">
    <source>
        <dbReference type="Proteomes" id="UP001299409"/>
    </source>
</evidence>
<comment type="subcellular location">
    <subcellularLocation>
        <location evidence="1">Cell membrane</location>
        <topology evidence="1">Multi-pass membrane protein</topology>
    </subcellularLocation>
</comment>
<feature type="transmembrane region" description="Helical" evidence="7">
    <location>
        <begin position="67"/>
        <end position="90"/>
    </location>
</feature>
<dbReference type="Proteomes" id="UP001299409">
    <property type="component" value="Unassembled WGS sequence"/>
</dbReference>
<dbReference type="PANTHER" id="PTHR42920">
    <property type="entry name" value="OS03G0707200 PROTEIN-RELATED"/>
    <property type="match status" value="1"/>
</dbReference>
<dbReference type="InterPro" id="IPR000620">
    <property type="entry name" value="EamA_dom"/>
</dbReference>
<keyword evidence="4 7" id="KW-0812">Transmembrane</keyword>
<dbReference type="RefSeq" id="WP_024037391.1">
    <property type="nucleotide sequence ID" value="NZ_CACRUE010000033.1"/>
</dbReference>
<comment type="similarity">
    <text evidence="2">Belongs to the EamA transporter family.</text>
</comment>
<feature type="transmembrane region" description="Helical" evidence="7">
    <location>
        <begin position="145"/>
        <end position="164"/>
    </location>
</feature>
<sequence>MFRKYKGELGLGLTAFIWGSGFIGVSISLSGGLTPLQILTIRFFIGAILLGVIFFKEIKNNITKESVIAGSMIGVFLFIAFVFQTIGISYTTASKNAFLTAINVVIVPFIGFILYKRPLDKYGIISSIIAILGIGILSLDVDFTINFGDFLTIICAFGFAFHIFFTGEFVKKHNPIVLTVVQFSVATVLSLIVQILFNEIKIEAQMSSIMGVLYLGVFSTTVAFLLQTVCQKDVSETKSAIILSLESVFGTILSVIILHEVLTIRMVIGCLVIFSAIIISETKLSFLKRDIKNKQKAESIK</sequence>
<accession>A0A6N3E8Y5</accession>
<feature type="transmembrane region" description="Helical" evidence="7">
    <location>
        <begin position="176"/>
        <end position="197"/>
    </location>
</feature>
<reference evidence="9 11" key="2">
    <citation type="submission" date="2021-10" db="EMBL/GenBank/DDBJ databases">
        <title>Collection of gut derived symbiotic bacterial strains cultured from healthy donors.</title>
        <authorList>
            <person name="Lin H."/>
            <person name="Littmann E."/>
            <person name="Claire K."/>
            <person name="Pamer E."/>
        </authorList>
    </citation>
    <scope>NUCLEOTIDE SEQUENCE [LARGE SCALE GENOMIC DNA]</scope>
    <source>
        <strain evidence="9 11">MSK.17.68</strain>
    </source>
</reference>
<evidence type="ECO:0000256" key="1">
    <source>
        <dbReference type="ARBA" id="ARBA00004651"/>
    </source>
</evidence>
<feature type="transmembrane region" description="Helical" evidence="7">
    <location>
        <begin position="264"/>
        <end position="286"/>
    </location>
</feature>
<dbReference type="PANTHER" id="PTHR42920:SF5">
    <property type="entry name" value="EAMA DOMAIN-CONTAINING PROTEIN"/>
    <property type="match status" value="1"/>
</dbReference>
<evidence type="ECO:0000256" key="7">
    <source>
        <dbReference type="SAM" id="Phobius"/>
    </source>
</evidence>
<dbReference type="InterPro" id="IPR037185">
    <property type="entry name" value="EmrE-like"/>
</dbReference>
<evidence type="ECO:0000256" key="6">
    <source>
        <dbReference type="ARBA" id="ARBA00023136"/>
    </source>
</evidence>
<evidence type="ECO:0000313" key="10">
    <source>
        <dbReference type="EMBL" id="VYU37162.1"/>
    </source>
</evidence>
<feature type="transmembrane region" description="Helical" evidence="7">
    <location>
        <begin position="9"/>
        <end position="30"/>
    </location>
</feature>
<dbReference type="GO" id="GO:0005886">
    <property type="term" value="C:plasma membrane"/>
    <property type="evidence" value="ECO:0007669"/>
    <property type="project" value="UniProtKB-SubCell"/>
</dbReference>
<proteinExistence type="inferred from homology"/>
<evidence type="ECO:0000313" key="9">
    <source>
        <dbReference type="EMBL" id="MCB5445729.1"/>
    </source>
</evidence>
<feature type="transmembrane region" description="Helical" evidence="7">
    <location>
        <begin position="209"/>
        <end position="228"/>
    </location>
</feature>
<keyword evidence="5 7" id="KW-1133">Transmembrane helix</keyword>
<feature type="transmembrane region" description="Helical" evidence="7">
    <location>
        <begin position="122"/>
        <end position="139"/>
    </location>
</feature>
<dbReference type="AlphaFoldDB" id="A0A6N3E8Y5"/>
<feature type="transmembrane region" description="Helical" evidence="7">
    <location>
        <begin position="240"/>
        <end position="258"/>
    </location>
</feature>
<name>A0A6N3E8Y5_9FIRM</name>
<organism evidence="10">
    <name type="scientific">Intestinibacter bartlettii</name>
    <dbReference type="NCBI Taxonomy" id="261299"/>
    <lineage>
        <taxon>Bacteria</taxon>
        <taxon>Bacillati</taxon>
        <taxon>Bacillota</taxon>
        <taxon>Clostridia</taxon>
        <taxon>Peptostreptococcales</taxon>
        <taxon>Peptostreptococcaceae</taxon>
        <taxon>Intestinibacter</taxon>
    </lineage>
</organism>
<gene>
    <name evidence="10" type="ORF">IBLFYP30_02495</name>
    <name evidence="9" type="ORF">LIP50_05865</name>
</gene>